<evidence type="ECO:0000313" key="2">
    <source>
        <dbReference type="EMBL" id="TQN64612.1"/>
    </source>
</evidence>
<feature type="compositionally biased region" description="Basic and acidic residues" evidence="1">
    <location>
        <begin position="30"/>
        <end position="78"/>
    </location>
</feature>
<organism evidence="2 3">
    <name type="scientific">Colletotrichum shisoi</name>
    <dbReference type="NCBI Taxonomy" id="2078593"/>
    <lineage>
        <taxon>Eukaryota</taxon>
        <taxon>Fungi</taxon>
        <taxon>Dikarya</taxon>
        <taxon>Ascomycota</taxon>
        <taxon>Pezizomycotina</taxon>
        <taxon>Sordariomycetes</taxon>
        <taxon>Hypocreomycetidae</taxon>
        <taxon>Glomerellales</taxon>
        <taxon>Glomerellaceae</taxon>
        <taxon>Colletotrichum</taxon>
        <taxon>Colletotrichum destructivum species complex</taxon>
    </lineage>
</organism>
<comment type="caution">
    <text evidence="2">The sequence shown here is derived from an EMBL/GenBank/DDBJ whole genome shotgun (WGS) entry which is preliminary data.</text>
</comment>
<evidence type="ECO:0000256" key="1">
    <source>
        <dbReference type="SAM" id="MobiDB-lite"/>
    </source>
</evidence>
<proteinExistence type="predicted"/>
<evidence type="ECO:0000313" key="3">
    <source>
        <dbReference type="Proteomes" id="UP000326340"/>
    </source>
</evidence>
<dbReference type="AlphaFoldDB" id="A0A5Q4BCH5"/>
<gene>
    <name evidence="2" type="ORF">CSHISOI_10808</name>
</gene>
<protein>
    <submittedName>
        <fullName evidence="2">Uncharacterized protein</fullName>
    </submittedName>
</protein>
<dbReference type="EMBL" id="PUHP01002201">
    <property type="protein sequence ID" value="TQN64612.1"/>
    <property type="molecule type" value="Genomic_DNA"/>
</dbReference>
<keyword evidence="3" id="KW-1185">Reference proteome</keyword>
<sequence>MDATIQQILESTNLEIIQAQLRERVRELDDQERRLREQQAERQEAERQEREQQETEQQEREQREREQQERASEDDGQSHKRRRYN</sequence>
<reference evidence="2 3" key="1">
    <citation type="journal article" date="2019" name="Sci. Rep.">
        <title>Colletotrichum shisoi sp. nov., an anthracnose pathogen of Perilla frutescens in Japan: molecular phylogenetic, morphological and genomic evidence.</title>
        <authorList>
            <person name="Gan P."/>
            <person name="Tsushima A."/>
            <person name="Hiroyama R."/>
            <person name="Narusaka M."/>
            <person name="Takano Y."/>
            <person name="Narusaka Y."/>
            <person name="Kawaradani M."/>
            <person name="Damm U."/>
            <person name="Shirasu K."/>
        </authorList>
    </citation>
    <scope>NUCLEOTIDE SEQUENCE [LARGE SCALE GENOMIC DNA]</scope>
    <source>
        <strain evidence="2 3">PG-2018a</strain>
    </source>
</reference>
<name>A0A5Q4BCH5_9PEZI</name>
<dbReference type="Proteomes" id="UP000326340">
    <property type="component" value="Unassembled WGS sequence"/>
</dbReference>
<feature type="region of interest" description="Disordered" evidence="1">
    <location>
        <begin position="30"/>
        <end position="85"/>
    </location>
</feature>
<accession>A0A5Q4BCH5</accession>